<organism evidence="2 3">
    <name type="scientific">Lacihabitans lacunae</name>
    <dbReference type="NCBI Taxonomy" id="1028214"/>
    <lineage>
        <taxon>Bacteria</taxon>
        <taxon>Pseudomonadati</taxon>
        <taxon>Bacteroidota</taxon>
        <taxon>Cytophagia</taxon>
        <taxon>Cytophagales</taxon>
        <taxon>Leadbetterellaceae</taxon>
        <taxon>Lacihabitans</taxon>
    </lineage>
</organism>
<dbReference type="SUPFAM" id="SSF51658">
    <property type="entry name" value="Xylose isomerase-like"/>
    <property type="match status" value="1"/>
</dbReference>
<evidence type="ECO:0000313" key="3">
    <source>
        <dbReference type="Proteomes" id="UP001595616"/>
    </source>
</evidence>
<proteinExistence type="predicted"/>
<feature type="domain" description="Xylose isomerase-like TIM barrel" evidence="1">
    <location>
        <begin position="137"/>
        <end position="323"/>
    </location>
</feature>
<gene>
    <name evidence="2" type="ORF">ACFOOI_11435</name>
</gene>
<dbReference type="GO" id="GO:0016853">
    <property type="term" value="F:isomerase activity"/>
    <property type="evidence" value="ECO:0007669"/>
    <property type="project" value="UniProtKB-KW"/>
</dbReference>
<name>A0ABV7YW97_9BACT</name>
<evidence type="ECO:0000259" key="1">
    <source>
        <dbReference type="Pfam" id="PF01261"/>
    </source>
</evidence>
<dbReference type="Proteomes" id="UP001595616">
    <property type="component" value="Unassembled WGS sequence"/>
</dbReference>
<dbReference type="EMBL" id="JBHRYQ010000001">
    <property type="protein sequence ID" value="MFC3811265.1"/>
    <property type="molecule type" value="Genomic_DNA"/>
</dbReference>
<protein>
    <submittedName>
        <fullName evidence="2">Sugar phosphate isomerase/epimerase family protein</fullName>
    </submittedName>
</protein>
<dbReference type="Pfam" id="PF01261">
    <property type="entry name" value="AP_endonuc_2"/>
    <property type="match status" value="1"/>
</dbReference>
<dbReference type="Gene3D" id="3.20.20.150">
    <property type="entry name" value="Divalent-metal-dependent TIM barrel enzymes"/>
    <property type="match status" value="1"/>
</dbReference>
<sequence length="342" mass="37875">MENSRRKFFKTLGAVAALSATQKVIGMPAIIQNLYTPSSLIRGVQVGAITYSFREMADQSAEAVLEYVRSCGISAIELMGDPAEAFAGGPKSTIDFRVMSNIFRKRQAKQELSSDEQKQLVAFMKEREAIGIQRTEWRKTADMKDFEKLRKMYKKAGVSIYAFKPDAFGVRNPDSDIHFGMRAAKALGAQSVTLEHPADDAHTLKLGKIAETYGLKVGYHGHEQQTFGFWDTALSQSPANSLNLDLGHFVAAGNPNPLDIITQKHANISSMHLKDRQSKANGGANLVWGSGDTPIKEALVMMRDQKYKFPATIELEYKIPEGSDSVKEVKKCMDLCRTMLEA</sequence>
<keyword evidence="2" id="KW-0413">Isomerase</keyword>
<dbReference type="InterPro" id="IPR050312">
    <property type="entry name" value="IolE/XylAMocC-like"/>
</dbReference>
<dbReference type="InterPro" id="IPR036237">
    <property type="entry name" value="Xyl_isomerase-like_sf"/>
</dbReference>
<accession>A0ABV7YW97</accession>
<comment type="caution">
    <text evidence="2">The sequence shown here is derived from an EMBL/GenBank/DDBJ whole genome shotgun (WGS) entry which is preliminary data.</text>
</comment>
<reference evidence="3" key="1">
    <citation type="journal article" date="2019" name="Int. J. Syst. Evol. Microbiol.">
        <title>The Global Catalogue of Microorganisms (GCM) 10K type strain sequencing project: providing services to taxonomists for standard genome sequencing and annotation.</title>
        <authorList>
            <consortium name="The Broad Institute Genomics Platform"/>
            <consortium name="The Broad Institute Genome Sequencing Center for Infectious Disease"/>
            <person name="Wu L."/>
            <person name="Ma J."/>
        </authorList>
    </citation>
    <scope>NUCLEOTIDE SEQUENCE [LARGE SCALE GENOMIC DNA]</scope>
    <source>
        <strain evidence="3">CECT 7956</strain>
    </source>
</reference>
<dbReference type="RefSeq" id="WP_379838107.1">
    <property type="nucleotide sequence ID" value="NZ_JBHRYQ010000001.1"/>
</dbReference>
<dbReference type="InterPro" id="IPR013022">
    <property type="entry name" value="Xyl_isomerase-like_TIM-brl"/>
</dbReference>
<keyword evidence="3" id="KW-1185">Reference proteome</keyword>
<evidence type="ECO:0000313" key="2">
    <source>
        <dbReference type="EMBL" id="MFC3811265.1"/>
    </source>
</evidence>
<dbReference type="PANTHER" id="PTHR12110">
    <property type="entry name" value="HYDROXYPYRUVATE ISOMERASE"/>
    <property type="match status" value="1"/>
</dbReference>